<dbReference type="OrthoDB" id="9795199at2"/>
<gene>
    <name evidence="2" type="ORF">E0W69_016820</name>
</gene>
<dbReference type="Proteomes" id="UP000292424">
    <property type="component" value="Chromosome"/>
</dbReference>
<protein>
    <submittedName>
        <fullName evidence="2">GNAT family N-acetyltransferase</fullName>
    </submittedName>
</protein>
<evidence type="ECO:0000313" key="3">
    <source>
        <dbReference type="Proteomes" id="UP000292424"/>
    </source>
</evidence>
<evidence type="ECO:0000259" key="1">
    <source>
        <dbReference type="PROSITE" id="PS51186"/>
    </source>
</evidence>
<dbReference type="Gene3D" id="3.40.630.30">
    <property type="match status" value="1"/>
</dbReference>
<keyword evidence="3" id="KW-1185">Reference proteome</keyword>
<name>A0A5P2G8J1_9BACT</name>
<dbReference type="PANTHER" id="PTHR43610">
    <property type="entry name" value="BLL6696 PROTEIN"/>
    <property type="match status" value="1"/>
</dbReference>
<dbReference type="GO" id="GO:0016747">
    <property type="term" value="F:acyltransferase activity, transferring groups other than amino-acyl groups"/>
    <property type="evidence" value="ECO:0007669"/>
    <property type="project" value="InterPro"/>
</dbReference>
<dbReference type="EMBL" id="CP044016">
    <property type="protein sequence ID" value="QES90242.1"/>
    <property type="molecule type" value="Genomic_DNA"/>
</dbReference>
<accession>A0A5P2G8J1</accession>
<dbReference type="PROSITE" id="PS51186">
    <property type="entry name" value="GNAT"/>
    <property type="match status" value="1"/>
</dbReference>
<organism evidence="2 3">
    <name type="scientific">Rhizosphaericola mali</name>
    <dbReference type="NCBI Taxonomy" id="2545455"/>
    <lineage>
        <taxon>Bacteria</taxon>
        <taxon>Pseudomonadati</taxon>
        <taxon>Bacteroidota</taxon>
        <taxon>Chitinophagia</taxon>
        <taxon>Chitinophagales</taxon>
        <taxon>Chitinophagaceae</taxon>
        <taxon>Rhizosphaericola</taxon>
    </lineage>
</organism>
<proteinExistence type="predicted"/>
<feature type="domain" description="N-acetyltransferase" evidence="1">
    <location>
        <begin position="12"/>
        <end position="173"/>
    </location>
</feature>
<keyword evidence="2" id="KW-0808">Transferase</keyword>
<evidence type="ECO:0000313" key="2">
    <source>
        <dbReference type="EMBL" id="QES90242.1"/>
    </source>
</evidence>
<dbReference type="PANTHER" id="PTHR43610:SF1">
    <property type="entry name" value="N-ACETYLTRANSFERASE DOMAIN-CONTAINING PROTEIN"/>
    <property type="match status" value="1"/>
</dbReference>
<reference evidence="2 3" key="1">
    <citation type="submission" date="2019-09" db="EMBL/GenBank/DDBJ databases">
        <title>Complete genome sequence of Arachidicoccus sp. B3-10 isolated from apple orchard soil.</title>
        <authorList>
            <person name="Kim H.S."/>
            <person name="Han K.-I."/>
            <person name="Suh M.K."/>
            <person name="Lee K.C."/>
            <person name="Eom M.K."/>
            <person name="Kim J.-S."/>
            <person name="Kang S.W."/>
            <person name="Sin Y."/>
            <person name="Lee J.-S."/>
        </authorList>
    </citation>
    <scope>NUCLEOTIDE SEQUENCE [LARGE SCALE GENOMIC DNA]</scope>
    <source>
        <strain evidence="2 3">B3-10</strain>
    </source>
</reference>
<dbReference type="InterPro" id="IPR000182">
    <property type="entry name" value="GNAT_dom"/>
</dbReference>
<dbReference type="SUPFAM" id="SSF55729">
    <property type="entry name" value="Acyl-CoA N-acyltransferases (Nat)"/>
    <property type="match status" value="1"/>
</dbReference>
<dbReference type="RefSeq" id="WP_131331198.1">
    <property type="nucleotide sequence ID" value="NZ_CP044016.1"/>
</dbReference>
<dbReference type="AlphaFoldDB" id="A0A5P2G8J1"/>
<sequence>MNLQPTLQIDKILLRPLEIDDFEELYLAASDPLVWEQHPNKDRYKREVFQSFFDGAIQSKGAFAIIDTETNTIIGSSRYYDFDAIENSILIGYTFYKRDCWGKGINSKVKKLMLDYIFQYVDKVYLHVGATNFRSQKAVERIGGIKLKEEQIAYFGENPSFNFIYQIKKDDFI</sequence>
<dbReference type="InterPro" id="IPR016181">
    <property type="entry name" value="Acyl_CoA_acyltransferase"/>
</dbReference>
<dbReference type="Pfam" id="PF13302">
    <property type="entry name" value="Acetyltransf_3"/>
    <property type="match status" value="1"/>
</dbReference>
<dbReference type="KEGG" id="arac:E0W69_016820"/>